<accession>A0A024VL34</accession>
<dbReference type="InterPro" id="IPR037212">
    <property type="entry name" value="Med7/Med21-like"/>
</dbReference>
<reference evidence="6 7" key="1">
    <citation type="submission" date="2013-02" db="EMBL/GenBank/DDBJ databases">
        <title>The Genome Annotation of Plasmodium falciparum FCH/4.</title>
        <authorList>
            <consortium name="The Broad Institute Genome Sequencing Platform"/>
            <consortium name="The Broad Institute Genome Sequencing Center for Infectious Disease"/>
            <person name="Neafsey D."/>
            <person name="Hoffman S."/>
            <person name="Volkman S."/>
            <person name="Rosenthal P."/>
            <person name="Walker B."/>
            <person name="Young S.K."/>
            <person name="Zeng Q."/>
            <person name="Gargeya S."/>
            <person name="Fitzgerald M."/>
            <person name="Haas B."/>
            <person name="Abouelleil A."/>
            <person name="Allen A.W."/>
            <person name="Alvarado L."/>
            <person name="Arachchi H.M."/>
            <person name="Berlin A.M."/>
            <person name="Chapman S.B."/>
            <person name="Gainer-Dewar J."/>
            <person name="Goldberg J."/>
            <person name="Griggs A."/>
            <person name="Gujja S."/>
            <person name="Hansen M."/>
            <person name="Howarth C."/>
            <person name="Imamovic A."/>
            <person name="Ireland A."/>
            <person name="Larimer J."/>
            <person name="McCowan C."/>
            <person name="Murphy C."/>
            <person name="Pearson M."/>
            <person name="Poon T.W."/>
            <person name="Priest M."/>
            <person name="Roberts A."/>
            <person name="Saif S."/>
            <person name="Shea T."/>
            <person name="Sisk P."/>
            <person name="Sykes S."/>
            <person name="Wortman J."/>
            <person name="Nusbaum C."/>
            <person name="Birren B."/>
        </authorList>
    </citation>
    <scope>NUCLEOTIDE SEQUENCE [LARGE SCALE GENOMIC DNA]</scope>
    <source>
        <strain evidence="6 7">FCH/4</strain>
    </source>
</reference>
<dbReference type="EMBL" id="KI928023">
    <property type="protein sequence ID" value="ETW28601.1"/>
    <property type="molecule type" value="Genomic_DNA"/>
</dbReference>
<organism evidence="6 7">
    <name type="scientific">Plasmodium falciparum FCH/4</name>
    <dbReference type="NCBI Taxonomy" id="1036724"/>
    <lineage>
        <taxon>Eukaryota</taxon>
        <taxon>Sar</taxon>
        <taxon>Alveolata</taxon>
        <taxon>Apicomplexa</taxon>
        <taxon>Aconoidasida</taxon>
        <taxon>Haemosporida</taxon>
        <taxon>Plasmodiidae</taxon>
        <taxon>Plasmodium</taxon>
        <taxon>Plasmodium (Laverania)</taxon>
    </lineage>
</organism>
<dbReference type="OrthoDB" id="366094at2759"/>
<evidence type="ECO:0000256" key="2">
    <source>
        <dbReference type="ARBA" id="ARBA00023015"/>
    </source>
</evidence>
<keyword evidence="4" id="KW-0539">Nucleus</keyword>
<dbReference type="Proteomes" id="UP000030656">
    <property type="component" value="Unassembled WGS sequence"/>
</dbReference>
<evidence type="ECO:0000256" key="5">
    <source>
        <dbReference type="SAM" id="Coils"/>
    </source>
</evidence>
<evidence type="ECO:0000313" key="6">
    <source>
        <dbReference type="EMBL" id="ETW28601.1"/>
    </source>
</evidence>
<evidence type="ECO:0000256" key="1">
    <source>
        <dbReference type="ARBA" id="ARBA00004123"/>
    </source>
</evidence>
<dbReference type="Gene3D" id="6.10.280.10">
    <property type="entry name" value="Mediator complex, subunit Med21"/>
    <property type="match status" value="1"/>
</dbReference>
<dbReference type="GO" id="GO:0016592">
    <property type="term" value="C:mediator complex"/>
    <property type="evidence" value="ECO:0007669"/>
    <property type="project" value="InterPro"/>
</dbReference>
<evidence type="ECO:0000313" key="7">
    <source>
        <dbReference type="Proteomes" id="UP000030656"/>
    </source>
</evidence>
<proteinExistence type="predicted"/>
<feature type="coiled-coil region" evidence="5">
    <location>
        <begin position="248"/>
        <end position="282"/>
    </location>
</feature>
<comment type="subcellular location">
    <subcellularLocation>
        <location evidence="1">Nucleus</location>
    </subcellularLocation>
</comment>
<reference evidence="6 7" key="2">
    <citation type="submission" date="2013-02" db="EMBL/GenBank/DDBJ databases">
        <title>The Genome Sequence of Plasmodium falciparum FCH/4.</title>
        <authorList>
            <consortium name="The Broad Institute Genome Sequencing Platform"/>
            <consortium name="The Broad Institute Genome Sequencing Center for Infectious Disease"/>
            <person name="Neafsey D."/>
            <person name="Cheeseman I."/>
            <person name="Volkman S."/>
            <person name="Adams J."/>
            <person name="Walker B."/>
            <person name="Young S.K."/>
            <person name="Zeng Q."/>
            <person name="Gargeya S."/>
            <person name="Fitzgerald M."/>
            <person name="Haas B."/>
            <person name="Abouelleil A."/>
            <person name="Alvarado L."/>
            <person name="Arachchi H.M."/>
            <person name="Berlin A.M."/>
            <person name="Chapman S.B."/>
            <person name="Dewar J."/>
            <person name="Goldberg J."/>
            <person name="Griggs A."/>
            <person name="Gujja S."/>
            <person name="Hansen M."/>
            <person name="Howarth C."/>
            <person name="Imamovic A."/>
            <person name="Larimer J."/>
            <person name="McCowan C."/>
            <person name="Murphy C."/>
            <person name="Neiman D."/>
            <person name="Pearson M."/>
            <person name="Priest M."/>
            <person name="Roberts A."/>
            <person name="Saif S."/>
            <person name="Shea T."/>
            <person name="Sisk P."/>
            <person name="Sykes S."/>
            <person name="Wortman J."/>
            <person name="Nusbaum C."/>
            <person name="Birren B."/>
        </authorList>
    </citation>
    <scope>NUCLEOTIDE SEQUENCE [LARGE SCALE GENOMIC DNA]</scope>
    <source>
        <strain evidence="6 7">FCH/4</strain>
    </source>
</reference>
<protein>
    <submittedName>
        <fullName evidence="6">Uncharacterized protein</fullName>
    </submittedName>
</protein>
<keyword evidence="5" id="KW-0175">Coiled coil</keyword>
<sequence>MIDLNKKLNKLVLSNNNIIIIYDLERRSYNIISFRNYISSIKISDDNFLAVGFINGYIHVILFEELLSNNENNKNKQYEKIFNSMKPFHMYPGTDSLKTVFPYIGAYEVDYMSDNNNKNNTYNDCNNKYNTYNDCNNKYNTYNDLSNLSYKGEPKELVLEKYNVSDYSYFTNLLKEEENKDKRELIDNIEDEKNLIIKNNEEENNYFIKPYFEEPLKNEILDRVERMNLILNMIDESIDDLPDSIMNEEEKCEEIKKLQRKKDEAKEELKTLYKEYDDLYNYVTDHLRYCAINMK</sequence>
<name>A0A024VL34_PLAFA</name>
<feature type="coiled-coil region" evidence="5">
    <location>
        <begin position="172"/>
        <end position="202"/>
    </location>
</feature>
<keyword evidence="3" id="KW-0804">Transcription</keyword>
<dbReference type="SUPFAM" id="SSF140718">
    <property type="entry name" value="Mediator hinge subcomplex-like"/>
    <property type="match status" value="1"/>
</dbReference>
<keyword evidence="2" id="KW-0805">Transcription regulation</keyword>
<dbReference type="AlphaFoldDB" id="A0A024VL34"/>
<evidence type="ECO:0000256" key="3">
    <source>
        <dbReference type="ARBA" id="ARBA00023163"/>
    </source>
</evidence>
<gene>
    <name evidence="6" type="ORF">PFFCH_03972</name>
</gene>
<evidence type="ECO:0000256" key="4">
    <source>
        <dbReference type="ARBA" id="ARBA00023242"/>
    </source>
</evidence>